<dbReference type="Proteomes" id="UP000325315">
    <property type="component" value="Unassembled WGS sequence"/>
</dbReference>
<keyword evidence="3" id="KW-1185">Reference proteome</keyword>
<comment type="caution">
    <text evidence="2">The sequence shown here is derived from an EMBL/GenBank/DDBJ whole genome shotgun (WGS) entry which is preliminary data.</text>
</comment>
<sequence length="188" mass="21469">MHQPRHGHWLVALRVLKYLKLGIFLPSNCNIQLHAYCDLDWAGCPLSHHSLTSYFILLGSSLISWKTKKQTVVSRLSAEVEYRSMATTTCEIIWLYALLHDLTISVSFLNHLYYDNCVTLHIVANPVHYECTKHIEVDCHFIRDWIKTDSITTSHLADIFTKALGSSQLFFLVGKLGIRNLHAPTGAY</sequence>
<dbReference type="PANTHER" id="PTHR11439:SF511">
    <property type="match status" value="1"/>
</dbReference>
<feature type="chain" id="PRO_5023111680" evidence="1">
    <location>
        <begin position="23"/>
        <end position="188"/>
    </location>
</feature>
<dbReference type="AlphaFoldDB" id="A0A5B6W8L8"/>
<reference evidence="3" key="1">
    <citation type="journal article" date="2019" name="Plant Biotechnol. J.">
        <title>Genome sequencing of the Australian wild diploid species Gossypium australe highlights disease resistance and delayed gland morphogenesis.</title>
        <authorList>
            <person name="Cai Y."/>
            <person name="Cai X."/>
            <person name="Wang Q."/>
            <person name="Wang P."/>
            <person name="Zhang Y."/>
            <person name="Cai C."/>
            <person name="Xu Y."/>
            <person name="Wang K."/>
            <person name="Zhou Z."/>
            <person name="Wang C."/>
            <person name="Geng S."/>
            <person name="Li B."/>
            <person name="Dong Q."/>
            <person name="Hou Y."/>
            <person name="Wang H."/>
            <person name="Ai P."/>
            <person name="Liu Z."/>
            <person name="Yi F."/>
            <person name="Sun M."/>
            <person name="An G."/>
            <person name="Cheng J."/>
            <person name="Zhang Y."/>
            <person name="Shi Q."/>
            <person name="Xie Y."/>
            <person name="Shi X."/>
            <person name="Chang Y."/>
            <person name="Huang F."/>
            <person name="Chen Y."/>
            <person name="Hong S."/>
            <person name="Mi L."/>
            <person name="Sun Q."/>
            <person name="Zhang L."/>
            <person name="Zhou B."/>
            <person name="Peng R."/>
            <person name="Zhang X."/>
            <person name="Liu F."/>
        </authorList>
    </citation>
    <scope>NUCLEOTIDE SEQUENCE [LARGE SCALE GENOMIC DNA]</scope>
    <source>
        <strain evidence="3">cv. PA1801</strain>
    </source>
</reference>
<organism evidence="2 3">
    <name type="scientific">Gossypium australe</name>
    <dbReference type="NCBI Taxonomy" id="47621"/>
    <lineage>
        <taxon>Eukaryota</taxon>
        <taxon>Viridiplantae</taxon>
        <taxon>Streptophyta</taxon>
        <taxon>Embryophyta</taxon>
        <taxon>Tracheophyta</taxon>
        <taxon>Spermatophyta</taxon>
        <taxon>Magnoliopsida</taxon>
        <taxon>eudicotyledons</taxon>
        <taxon>Gunneridae</taxon>
        <taxon>Pentapetalae</taxon>
        <taxon>rosids</taxon>
        <taxon>malvids</taxon>
        <taxon>Malvales</taxon>
        <taxon>Malvaceae</taxon>
        <taxon>Malvoideae</taxon>
        <taxon>Gossypium</taxon>
    </lineage>
</organism>
<accession>A0A5B6W8L8</accession>
<evidence type="ECO:0000313" key="3">
    <source>
        <dbReference type="Proteomes" id="UP000325315"/>
    </source>
</evidence>
<name>A0A5B6W8L8_9ROSI</name>
<proteinExistence type="predicted"/>
<dbReference type="OrthoDB" id="998494at2759"/>
<dbReference type="EMBL" id="SMMG02000004">
    <property type="protein sequence ID" value="KAA3477468.1"/>
    <property type="molecule type" value="Genomic_DNA"/>
</dbReference>
<protein>
    <submittedName>
        <fullName evidence="2">Copia protein</fullName>
    </submittedName>
</protein>
<keyword evidence="1" id="KW-0732">Signal</keyword>
<dbReference type="CDD" id="cd09272">
    <property type="entry name" value="RNase_HI_RT_Ty1"/>
    <property type="match status" value="1"/>
</dbReference>
<dbReference type="PANTHER" id="PTHR11439">
    <property type="entry name" value="GAG-POL-RELATED RETROTRANSPOSON"/>
    <property type="match status" value="1"/>
</dbReference>
<evidence type="ECO:0000313" key="2">
    <source>
        <dbReference type="EMBL" id="KAA3477468.1"/>
    </source>
</evidence>
<feature type="signal peptide" evidence="1">
    <location>
        <begin position="1"/>
        <end position="22"/>
    </location>
</feature>
<gene>
    <name evidence="2" type="ORF">EPI10_011353</name>
</gene>
<evidence type="ECO:0000256" key="1">
    <source>
        <dbReference type="SAM" id="SignalP"/>
    </source>
</evidence>